<keyword evidence="1" id="KW-1133">Transmembrane helix</keyword>
<evidence type="ECO:0000313" key="3">
    <source>
        <dbReference type="Proteomes" id="UP000811609"/>
    </source>
</evidence>
<protein>
    <submittedName>
        <fullName evidence="2">Uncharacterized protein</fullName>
    </submittedName>
</protein>
<comment type="caution">
    <text evidence="2">The sequence shown here is derived from an EMBL/GenBank/DDBJ whole genome shotgun (WGS) entry which is preliminary data.</text>
</comment>
<keyword evidence="1" id="KW-0472">Membrane</keyword>
<dbReference type="AlphaFoldDB" id="A0A8T1N7G5"/>
<accession>A0A8T1N7G5</accession>
<organism evidence="2 3">
    <name type="scientific">Carya illinoinensis</name>
    <name type="common">Pecan</name>
    <dbReference type="NCBI Taxonomy" id="32201"/>
    <lineage>
        <taxon>Eukaryota</taxon>
        <taxon>Viridiplantae</taxon>
        <taxon>Streptophyta</taxon>
        <taxon>Embryophyta</taxon>
        <taxon>Tracheophyta</taxon>
        <taxon>Spermatophyta</taxon>
        <taxon>Magnoliopsida</taxon>
        <taxon>eudicotyledons</taxon>
        <taxon>Gunneridae</taxon>
        <taxon>Pentapetalae</taxon>
        <taxon>rosids</taxon>
        <taxon>fabids</taxon>
        <taxon>Fagales</taxon>
        <taxon>Juglandaceae</taxon>
        <taxon>Carya</taxon>
    </lineage>
</organism>
<gene>
    <name evidence="2" type="ORF">CIPAW_16G064600</name>
</gene>
<dbReference type="OrthoDB" id="1714680at2759"/>
<dbReference type="EMBL" id="CM031824">
    <property type="protein sequence ID" value="KAG6624987.1"/>
    <property type="molecule type" value="Genomic_DNA"/>
</dbReference>
<evidence type="ECO:0000313" key="2">
    <source>
        <dbReference type="EMBL" id="KAG6624987.1"/>
    </source>
</evidence>
<dbReference type="Proteomes" id="UP000811609">
    <property type="component" value="Chromosome 16"/>
</dbReference>
<proteinExistence type="predicted"/>
<sequence length="87" mass="9937">MSAGFDLVLIGALLKLWLFSAATFSALFAIFFCCMLLCFFRQRLNLVYCSVSMRLRPKRTCSGVKCFGAFHIKRFFSLFLFLRGGLT</sequence>
<name>A0A8T1N7G5_CARIL</name>
<reference evidence="2" key="1">
    <citation type="submission" date="2020-12" db="EMBL/GenBank/DDBJ databases">
        <title>WGS assembly of Carya illinoinensis cv. Pawnee.</title>
        <authorList>
            <person name="Platts A."/>
            <person name="Shu S."/>
            <person name="Wright S."/>
            <person name="Barry K."/>
            <person name="Edger P."/>
            <person name="Pires J.C."/>
            <person name="Schmutz J."/>
        </authorList>
    </citation>
    <scope>NUCLEOTIDE SEQUENCE</scope>
    <source>
        <tissue evidence="2">Leaf</tissue>
    </source>
</reference>
<keyword evidence="1" id="KW-0812">Transmembrane</keyword>
<keyword evidence="3" id="KW-1185">Reference proteome</keyword>
<evidence type="ECO:0000256" key="1">
    <source>
        <dbReference type="SAM" id="Phobius"/>
    </source>
</evidence>
<feature type="transmembrane region" description="Helical" evidence="1">
    <location>
        <begin position="16"/>
        <end position="40"/>
    </location>
</feature>